<name>A0A9P7BGQ7_9ASCO</name>
<feature type="compositionally biased region" description="Low complexity" evidence="3">
    <location>
        <begin position="70"/>
        <end position="86"/>
    </location>
</feature>
<protein>
    <submittedName>
        <fullName evidence="5">High mobility group protein</fullName>
    </submittedName>
</protein>
<evidence type="ECO:0000256" key="2">
    <source>
        <dbReference type="PROSITE-ProRule" id="PRU00267"/>
    </source>
</evidence>
<feature type="region of interest" description="Disordered" evidence="3">
    <location>
        <begin position="217"/>
        <end position="238"/>
    </location>
</feature>
<keyword evidence="6" id="KW-1185">Reference proteome</keyword>
<dbReference type="GO" id="GO:0005634">
    <property type="term" value="C:nucleus"/>
    <property type="evidence" value="ECO:0007669"/>
    <property type="project" value="UniProtKB-UniRule"/>
</dbReference>
<evidence type="ECO:0000256" key="1">
    <source>
        <dbReference type="ARBA" id="ARBA00023125"/>
    </source>
</evidence>
<proteinExistence type="predicted"/>
<feature type="region of interest" description="Disordered" evidence="3">
    <location>
        <begin position="70"/>
        <end position="145"/>
    </location>
</feature>
<dbReference type="PANTHER" id="PTHR48112:SF22">
    <property type="entry name" value="MITOCHONDRIAL TRANSCRIPTION FACTOR A, ISOFORM B"/>
    <property type="match status" value="1"/>
</dbReference>
<dbReference type="SMART" id="SM00398">
    <property type="entry name" value="HMG"/>
    <property type="match status" value="1"/>
</dbReference>
<sequence>MSHSNTQEVVSADQFKTAKDSVCLVASLFELSKAATEVSKNAIDYFNLIHSVEQLSNPPIEEIKNSVSSGSIIDSNSSSNSTTASKKSTKKSKAKSEPVIQNIVDEEPEVAETTTFLDAPTSPVEESKKVQRKKRAPKDPNAPKKPLTSYILFYNHLRASVAEKNTGLSQIDIAREISNQWKVMSDADKNYWKGLYEKEKVKYDAAMIKYNESKDAIIPSNGEKRPASEDEELEIEPIEIIEAPKKKKSRKSKKAKNEE</sequence>
<feature type="domain" description="HMG box" evidence="4">
    <location>
        <begin position="143"/>
        <end position="211"/>
    </location>
</feature>
<dbReference type="InterPro" id="IPR036910">
    <property type="entry name" value="HMG_box_dom_sf"/>
</dbReference>
<dbReference type="AlphaFoldDB" id="A0A9P7BGQ7"/>
<gene>
    <name evidence="5" type="primary">HMO1</name>
    <name evidence="5" type="ORF">C6P40_003075</name>
</gene>
<evidence type="ECO:0000256" key="3">
    <source>
        <dbReference type="SAM" id="MobiDB-lite"/>
    </source>
</evidence>
<dbReference type="SUPFAM" id="SSF47095">
    <property type="entry name" value="HMG-box"/>
    <property type="match status" value="1"/>
</dbReference>
<comment type="caution">
    <text evidence="5">The sequence shown here is derived from an EMBL/GenBank/DDBJ whole genome shotgun (WGS) entry which is preliminary data.</text>
</comment>
<dbReference type="PANTHER" id="PTHR48112">
    <property type="entry name" value="HIGH MOBILITY GROUP PROTEIN DSP1"/>
    <property type="match status" value="1"/>
</dbReference>
<dbReference type="GO" id="GO:0003677">
    <property type="term" value="F:DNA binding"/>
    <property type="evidence" value="ECO:0007669"/>
    <property type="project" value="UniProtKB-UniRule"/>
</dbReference>
<organism evidence="5 6">
    <name type="scientific">Pichia californica</name>
    <dbReference type="NCBI Taxonomy" id="460514"/>
    <lineage>
        <taxon>Eukaryota</taxon>
        <taxon>Fungi</taxon>
        <taxon>Dikarya</taxon>
        <taxon>Ascomycota</taxon>
        <taxon>Saccharomycotina</taxon>
        <taxon>Pichiomycetes</taxon>
        <taxon>Pichiales</taxon>
        <taxon>Pichiaceae</taxon>
        <taxon>Pichia</taxon>
    </lineage>
</organism>
<dbReference type="OrthoDB" id="5550281at2759"/>
<dbReference type="PROSITE" id="PS50118">
    <property type="entry name" value="HMG_BOX_2"/>
    <property type="match status" value="1"/>
</dbReference>
<reference evidence="5" key="1">
    <citation type="submission" date="2020-11" db="EMBL/GenBank/DDBJ databases">
        <title>Kefir isolates.</title>
        <authorList>
            <person name="Marcisauskas S."/>
            <person name="Kim Y."/>
            <person name="Blasche S."/>
        </authorList>
    </citation>
    <scope>NUCLEOTIDE SEQUENCE</scope>
    <source>
        <strain evidence="5">Olga-1</strain>
    </source>
</reference>
<evidence type="ECO:0000313" key="6">
    <source>
        <dbReference type="Proteomes" id="UP000697127"/>
    </source>
</evidence>
<dbReference type="CDD" id="cd00084">
    <property type="entry name" value="HMG-box_SF"/>
    <property type="match status" value="1"/>
</dbReference>
<dbReference type="InterPro" id="IPR050342">
    <property type="entry name" value="HMGB"/>
</dbReference>
<dbReference type="Gene3D" id="1.10.30.10">
    <property type="entry name" value="High mobility group box domain"/>
    <property type="match status" value="1"/>
</dbReference>
<evidence type="ECO:0000313" key="5">
    <source>
        <dbReference type="EMBL" id="KAG0690361.1"/>
    </source>
</evidence>
<evidence type="ECO:0000259" key="4">
    <source>
        <dbReference type="PROSITE" id="PS50118"/>
    </source>
</evidence>
<keyword evidence="1 2" id="KW-0238">DNA-binding</keyword>
<feature type="compositionally biased region" description="Acidic residues" evidence="3">
    <location>
        <begin position="229"/>
        <end position="238"/>
    </location>
</feature>
<dbReference type="Proteomes" id="UP000697127">
    <property type="component" value="Unassembled WGS sequence"/>
</dbReference>
<feature type="DNA-binding region" description="HMG box" evidence="2">
    <location>
        <begin position="143"/>
        <end position="211"/>
    </location>
</feature>
<dbReference type="EMBL" id="PUHW01000034">
    <property type="protein sequence ID" value="KAG0690361.1"/>
    <property type="molecule type" value="Genomic_DNA"/>
</dbReference>
<dbReference type="Pfam" id="PF00505">
    <property type="entry name" value="HMG_box"/>
    <property type="match status" value="1"/>
</dbReference>
<dbReference type="InterPro" id="IPR009071">
    <property type="entry name" value="HMG_box_dom"/>
</dbReference>
<keyword evidence="2" id="KW-0539">Nucleus</keyword>
<accession>A0A9P7BGQ7</accession>